<dbReference type="GO" id="GO:0003677">
    <property type="term" value="F:DNA binding"/>
    <property type="evidence" value="ECO:0007669"/>
    <property type="project" value="UniProtKB-KW"/>
</dbReference>
<keyword evidence="3" id="KW-0804">Transcription</keyword>
<dbReference type="EMBL" id="MZGU01000004">
    <property type="protein sequence ID" value="PWB86359.1"/>
    <property type="molecule type" value="Genomic_DNA"/>
</dbReference>
<dbReference type="Proteomes" id="UP000245577">
    <property type="component" value="Unassembled WGS sequence"/>
</dbReference>
<name>A0A2U1S8I3_9EURY</name>
<dbReference type="InterPro" id="IPR036388">
    <property type="entry name" value="WH-like_DNA-bd_sf"/>
</dbReference>
<reference evidence="5 6" key="1">
    <citation type="submission" date="2017-03" db="EMBL/GenBank/DDBJ databases">
        <title>Genome sequence of Methanobrevibacter wosei.</title>
        <authorList>
            <person name="Poehlein A."/>
            <person name="Seedorf H."/>
            <person name="Daniel R."/>
        </authorList>
    </citation>
    <scope>NUCLEOTIDE SEQUENCE [LARGE SCALE GENOMIC DNA]</scope>
    <source>
        <strain evidence="5 6">DSM 11979</strain>
    </source>
</reference>
<dbReference type="PROSITE" id="PS50995">
    <property type="entry name" value="HTH_MARR_2"/>
    <property type="match status" value="1"/>
</dbReference>
<evidence type="ECO:0000313" key="5">
    <source>
        <dbReference type="EMBL" id="PWB86359.1"/>
    </source>
</evidence>
<gene>
    <name evidence="5" type="primary">ohrR</name>
    <name evidence="5" type="ORF">MBBWO_12140</name>
</gene>
<dbReference type="InterPro" id="IPR000835">
    <property type="entry name" value="HTH_MarR-typ"/>
</dbReference>
<dbReference type="RefSeq" id="WP_116669983.1">
    <property type="nucleotide sequence ID" value="NZ_MZGU01000004.1"/>
</dbReference>
<organism evidence="5 6">
    <name type="scientific">Methanobrevibacter woesei</name>
    <dbReference type="NCBI Taxonomy" id="190976"/>
    <lineage>
        <taxon>Archaea</taxon>
        <taxon>Methanobacteriati</taxon>
        <taxon>Methanobacteriota</taxon>
        <taxon>Methanomada group</taxon>
        <taxon>Methanobacteria</taxon>
        <taxon>Methanobacteriales</taxon>
        <taxon>Methanobacteriaceae</taxon>
        <taxon>Methanobrevibacter</taxon>
    </lineage>
</organism>
<protein>
    <submittedName>
        <fullName evidence="5">Organic hydroperoxide resistance transcriptional regulator</fullName>
    </submittedName>
</protein>
<dbReference type="SMART" id="SM00347">
    <property type="entry name" value="HTH_MARR"/>
    <property type="match status" value="1"/>
</dbReference>
<dbReference type="PANTHER" id="PTHR42756">
    <property type="entry name" value="TRANSCRIPTIONAL REGULATOR, MARR"/>
    <property type="match status" value="1"/>
</dbReference>
<dbReference type="AlphaFoldDB" id="A0A2U1S8I3"/>
<sequence length="145" mass="16880">MEEKIPLQLAIVYLFRSHTNYLRKTLKNTGITIGQFPVVVETHKHETISQKELADILFLSEGTISKTIKQLEDKGIIEHEVNPENRRQNKISLTEKGSEIAEKVKYTEINWEKKVIEEIPPEELDNFFDNLKKITNKAVNYSLKE</sequence>
<dbReference type="Gene3D" id="1.10.10.10">
    <property type="entry name" value="Winged helix-like DNA-binding domain superfamily/Winged helix DNA-binding domain"/>
    <property type="match status" value="1"/>
</dbReference>
<keyword evidence="1" id="KW-0805">Transcription regulation</keyword>
<dbReference type="GO" id="GO:0003700">
    <property type="term" value="F:DNA-binding transcription factor activity"/>
    <property type="evidence" value="ECO:0007669"/>
    <property type="project" value="InterPro"/>
</dbReference>
<evidence type="ECO:0000256" key="3">
    <source>
        <dbReference type="ARBA" id="ARBA00023163"/>
    </source>
</evidence>
<comment type="caution">
    <text evidence="5">The sequence shown here is derived from an EMBL/GenBank/DDBJ whole genome shotgun (WGS) entry which is preliminary data.</text>
</comment>
<dbReference type="Pfam" id="PF12802">
    <property type="entry name" value="MarR_2"/>
    <property type="match status" value="1"/>
</dbReference>
<evidence type="ECO:0000313" key="6">
    <source>
        <dbReference type="Proteomes" id="UP000245577"/>
    </source>
</evidence>
<feature type="domain" description="HTH marR-type" evidence="4">
    <location>
        <begin position="4"/>
        <end position="136"/>
    </location>
</feature>
<evidence type="ECO:0000256" key="2">
    <source>
        <dbReference type="ARBA" id="ARBA00023125"/>
    </source>
</evidence>
<keyword evidence="2" id="KW-0238">DNA-binding</keyword>
<accession>A0A2U1S8I3</accession>
<dbReference type="PRINTS" id="PR00598">
    <property type="entry name" value="HTHMARR"/>
</dbReference>
<dbReference type="OrthoDB" id="10712at2157"/>
<evidence type="ECO:0000259" key="4">
    <source>
        <dbReference type="PROSITE" id="PS50995"/>
    </source>
</evidence>
<dbReference type="SUPFAM" id="SSF46785">
    <property type="entry name" value="Winged helix' DNA-binding domain"/>
    <property type="match status" value="1"/>
</dbReference>
<dbReference type="PANTHER" id="PTHR42756:SF1">
    <property type="entry name" value="TRANSCRIPTIONAL REPRESSOR OF EMRAB OPERON"/>
    <property type="match status" value="1"/>
</dbReference>
<dbReference type="InterPro" id="IPR036390">
    <property type="entry name" value="WH_DNA-bd_sf"/>
</dbReference>
<evidence type="ECO:0000256" key="1">
    <source>
        <dbReference type="ARBA" id="ARBA00023015"/>
    </source>
</evidence>
<proteinExistence type="predicted"/>
<keyword evidence="6" id="KW-1185">Reference proteome</keyword>